<evidence type="ECO:0000259" key="1">
    <source>
        <dbReference type="Pfam" id="PF03358"/>
    </source>
</evidence>
<organism evidence="2 3">
    <name type="scientific">Ottowia pentelensis</name>
    <dbReference type="NCBI Taxonomy" id="511108"/>
    <lineage>
        <taxon>Bacteria</taxon>
        <taxon>Pseudomonadati</taxon>
        <taxon>Pseudomonadota</taxon>
        <taxon>Betaproteobacteria</taxon>
        <taxon>Burkholderiales</taxon>
        <taxon>Comamonadaceae</taxon>
        <taxon>Ottowia</taxon>
    </lineage>
</organism>
<dbReference type="PANTHER" id="PTHR30543:SF21">
    <property type="entry name" value="NAD(P)H-DEPENDENT FMN REDUCTASE LOT6"/>
    <property type="match status" value="1"/>
</dbReference>
<proteinExistence type="predicted"/>
<dbReference type="RefSeq" id="WP_377483253.1">
    <property type="nucleotide sequence ID" value="NZ_JBHLTN010000021.1"/>
</dbReference>
<reference evidence="2 3" key="1">
    <citation type="submission" date="2024-09" db="EMBL/GenBank/DDBJ databases">
        <authorList>
            <person name="Sun Q."/>
            <person name="Mori K."/>
        </authorList>
    </citation>
    <scope>NUCLEOTIDE SEQUENCE [LARGE SCALE GENOMIC DNA]</scope>
    <source>
        <strain evidence="2 3">NCAIM B.02336</strain>
    </source>
</reference>
<dbReference type="EMBL" id="JBHLTN010000021">
    <property type="protein sequence ID" value="MFC0593212.1"/>
    <property type="molecule type" value="Genomic_DNA"/>
</dbReference>
<feature type="domain" description="NADPH-dependent FMN reductase-like" evidence="1">
    <location>
        <begin position="5"/>
        <end position="146"/>
    </location>
</feature>
<accession>A0ABV6PTM5</accession>
<dbReference type="Gene3D" id="3.40.50.360">
    <property type="match status" value="1"/>
</dbReference>
<dbReference type="InterPro" id="IPR029039">
    <property type="entry name" value="Flavoprotein-like_sf"/>
</dbReference>
<dbReference type="PANTHER" id="PTHR30543">
    <property type="entry name" value="CHROMATE REDUCTASE"/>
    <property type="match status" value="1"/>
</dbReference>
<dbReference type="SUPFAM" id="SSF52218">
    <property type="entry name" value="Flavoproteins"/>
    <property type="match status" value="1"/>
</dbReference>
<dbReference type="EC" id="1.-.-.-" evidence="2"/>
<dbReference type="InterPro" id="IPR050712">
    <property type="entry name" value="NAD(P)H-dep_reductase"/>
</dbReference>
<evidence type="ECO:0000313" key="2">
    <source>
        <dbReference type="EMBL" id="MFC0593212.1"/>
    </source>
</evidence>
<dbReference type="Pfam" id="PF03358">
    <property type="entry name" value="FMN_red"/>
    <property type="match status" value="1"/>
</dbReference>
<keyword evidence="3" id="KW-1185">Reference proteome</keyword>
<name>A0ABV6PTM5_9BURK</name>
<protein>
    <submittedName>
        <fullName evidence="2">NADPH-dependent FMN reductase</fullName>
        <ecNumber evidence="2">1.-.-.-</ecNumber>
    </submittedName>
</protein>
<keyword evidence="2" id="KW-0560">Oxidoreductase</keyword>
<dbReference type="InterPro" id="IPR005025">
    <property type="entry name" value="FMN_Rdtase-like_dom"/>
</dbReference>
<gene>
    <name evidence="2" type="ORF">ACFFGG_11650</name>
</gene>
<dbReference type="GO" id="GO:0016491">
    <property type="term" value="F:oxidoreductase activity"/>
    <property type="evidence" value="ECO:0007669"/>
    <property type="project" value="UniProtKB-KW"/>
</dbReference>
<comment type="caution">
    <text evidence="2">The sequence shown here is derived from an EMBL/GenBank/DDBJ whole genome shotgun (WGS) entry which is preliminary data.</text>
</comment>
<sequence>MSQLNLAVVVGSLRKESFNRQFAEALVKLLPADVKPHFIRIDDLPLYNQDSDGAPPVPAVKRLRDEVAAAHGVLFVTPEYNRSIPGVLKNAIDQASRPWGQSKWAGKPAAVCGMSVGAIGTSMAQAHLRNVLAYLDMPLLGQPEMYFQWKEGVIVNGAIGPASHDLAQKFMTAVVAWVRRHQA</sequence>
<dbReference type="Proteomes" id="UP001589834">
    <property type="component" value="Unassembled WGS sequence"/>
</dbReference>
<evidence type="ECO:0000313" key="3">
    <source>
        <dbReference type="Proteomes" id="UP001589834"/>
    </source>
</evidence>